<evidence type="ECO:0000256" key="1">
    <source>
        <dbReference type="SAM" id="MobiDB-lite"/>
    </source>
</evidence>
<feature type="region of interest" description="Disordered" evidence="1">
    <location>
        <begin position="186"/>
        <end position="213"/>
    </location>
</feature>
<feature type="compositionally biased region" description="Polar residues" evidence="1">
    <location>
        <begin position="194"/>
        <end position="213"/>
    </location>
</feature>
<evidence type="ECO:0000313" key="2">
    <source>
        <dbReference type="EMBL" id="CAL1603242.1"/>
    </source>
</evidence>
<keyword evidence="3" id="KW-1185">Reference proteome</keyword>
<dbReference type="EMBL" id="OZ035826">
    <property type="protein sequence ID" value="CAL1603242.1"/>
    <property type="molecule type" value="Genomic_DNA"/>
</dbReference>
<reference evidence="2 3" key="1">
    <citation type="submission" date="2024-04" db="EMBL/GenBank/DDBJ databases">
        <authorList>
            <person name="Waldvogel A.-M."/>
            <person name="Schoenle A."/>
        </authorList>
    </citation>
    <scope>NUCLEOTIDE SEQUENCE [LARGE SCALE GENOMIC DNA]</scope>
</reference>
<evidence type="ECO:0000313" key="3">
    <source>
        <dbReference type="Proteomes" id="UP001497482"/>
    </source>
</evidence>
<dbReference type="Proteomes" id="UP001497482">
    <property type="component" value="Chromosome 4"/>
</dbReference>
<sequence>MVYRHSSWVYILIAWDYSLSPLGFRASVLGPTASSCLKPIPGCRGSVSAYSLRASFWVYSTVPGSQPQSGVYSLSLGLQAQSWGLRLIPGSTGSVLVLQPPSEGLEPQSLFYRLSPGIQPQSWSTASVLWVLTLQSWVHSAILGLKPQSWDLTASALGSSEPQSWVLHALVPSGLRLSPGLPASPQSLVPRASSPGSTDVSPGITASSLVPQPQSGSTAQILDYCLSPGSTASSWIYKASDSWGHSLSPSLSPGSKTSVLGRYNLSPGLYLSPGSRHQFLGPTASILGLKAQSWVYNLSPGSTASVLVQSGVRVMVLGPPTPNPNPQWRSQAAPTPHIAPQEVSGFSTPNLNPWRIQGRPPRLHISPLESQGFLHT</sequence>
<feature type="region of interest" description="Disordered" evidence="1">
    <location>
        <begin position="356"/>
        <end position="376"/>
    </location>
</feature>
<organism evidence="2 3">
    <name type="scientific">Knipowitschia caucasica</name>
    <name type="common">Caucasian dwarf goby</name>
    <name type="synonym">Pomatoschistus caucasicus</name>
    <dbReference type="NCBI Taxonomy" id="637954"/>
    <lineage>
        <taxon>Eukaryota</taxon>
        <taxon>Metazoa</taxon>
        <taxon>Chordata</taxon>
        <taxon>Craniata</taxon>
        <taxon>Vertebrata</taxon>
        <taxon>Euteleostomi</taxon>
        <taxon>Actinopterygii</taxon>
        <taxon>Neopterygii</taxon>
        <taxon>Teleostei</taxon>
        <taxon>Neoteleostei</taxon>
        <taxon>Acanthomorphata</taxon>
        <taxon>Gobiaria</taxon>
        <taxon>Gobiiformes</taxon>
        <taxon>Gobioidei</taxon>
        <taxon>Gobiidae</taxon>
        <taxon>Gobiinae</taxon>
        <taxon>Knipowitschia</taxon>
    </lineage>
</organism>
<dbReference type="AlphaFoldDB" id="A0AAV2LLL6"/>
<protein>
    <submittedName>
        <fullName evidence="2">Uncharacterized protein</fullName>
    </submittedName>
</protein>
<gene>
    <name evidence="2" type="ORF">KC01_LOCUS30947</name>
</gene>
<name>A0AAV2LLL6_KNICA</name>
<accession>A0AAV2LLL6</accession>
<proteinExistence type="predicted"/>